<name>A0A7W7WQS1_9ACTN</name>
<keyword evidence="5" id="KW-1185">Reference proteome</keyword>
<evidence type="ECO:0000256" key="1">
    <source>
        <dbReference type="SAM" id="SignalP"/>
    </source>
</evidence>
<keyword evidence="1" id="KW-0732">Signal</keyword>
<feature type="signal peptide" evidence="1">
    <location>
        <begin position="1"/>
        <end position="30"/>
    </location>
</feature>
<dbReference type="Gene3D" id="3.60.21.10">
    <property type="match status" value="1"/>
</dbReference>
<evidence type="ECO:0000313" key="5">
    <source>
        <dbReference type="Proteomes" id="UP000578819"/>
    </source>
</evidence>
<reference evidence="4 5" key="1">
    <citation type="submission" date="2020-08" db="EMBL/GenBank/DDBJ databases">
        <title>Sequencing the genomes of 1000 actinobacteria strains.</title>
        <authorList>
            <person name="Klenk H.-P."/>
        </authorList>
    </citation>
    <scope>NUCLEOTIDE SEQUENCE [LARGE SCALE GENOMIC DNA]</scope>
    <source>
        <strain evidence="4 5">DSM 45886</strain>
    </source>
</reference>
<evidence type="ECO:0008006" key="6">
    <source>
        <dbReference type="Google" id="ProtNLM"/>
    </source>
</evidence>
<feature type="chain" id="PRO_5031316129" description="Calcineurin-like phosphoesterase" evidence="1">
    <location>
        <begin position="31"/>
        <end position="1161"/>
    </location>
</feature>
<sequence length="1161" mass="119906">MRTRSRPAHLLGALLLAPLLTLAGPLPASAAPASAGSLPAGGTLAEDSPIASSYPARSSTLLAAEPAGGFDTDRRSRPVAPGLTLTSFDRFDSAGWLRADALTADLSGGLTVDYVNSGEVAKAEPLRRAVDRSRAVAAVNGDFFDINNSGAAQGIGIQSGQLVQSPVAGHHNAAAVTADGIGRVIQVYFEGTATLPTGPVALTQFNNMIQANGIGVFTPLWGSYTRGRAVNGAARVTEVALVDGHVVSVTDAAGSGPIPAGTTILLGRDGGADALAGLRPGDPVDVAYQPRPSAGGAPHAAVGGGNVVLRDGVPENIADVTLAPRTSVGFSADGRKMFLLTVDGRQVDSRGVTQTELGRMMAELGAHNALNLDGGGSSTLLAREPGVATVQVENSPSDGSERPVPNGLAIYAPAGSGKLTGYWVETAIDPSAAPGVGPVRGGRPDRVFPGLTRRLTAAGHDETYGPAVGKPTWRTTPAVRGAVNADGVFRALVPGEATVTAARGTARGEVKLTVLGPLDRISGTVDRVGLVGAGATGLVGVVGYDAEGNTAPIEPADVRLDYDRNLFEITPTAEGNLSVKAKAESGAGLVTLKVGASSTVVPVTIGLTDVPVATFDDAANWTFSAARATGSAAPAAGHTGTGLKLSYDFSQSTGTRAAYANPPAWIEVPGQPQAFGMWIYANGRGEWPSLHLHDALDQQHVLRGPDLDWTGWRYVEMAVPAGVQYPVRIRRFYVAETDAATAYQNEVVVDDIVARVPPTVDAPAESPRTDRVVLRDGTVDGAPWRFAVMSDAQFVAADPDSDLVAQARRTLREIRAAKPDFLVINGDLVDTAYPADFALAKRILDEELAGTAPYYYVPGNHEIMGAPISNFKAVFGDTHRVFDHRPASGGTATRFVTLNSATGTLRGGGFDQIEAFRTALDQAASDPTIGSVVVLHHHPPRDPSPAKASQLGDRKEAALVERWLAEFQHTTGKGALFVGGHVGAFSAGRVDGVPYVINGNSGKNPSTAPHLGGFTGWTMFGVDPVTEAEASRARRNPLAEGPQWVTAQTRAHVDALTVTAPPVVALGTPAQVTATVTQAGGRQVPVAAPVSADWSASPSVHIGSPLGLRPWHTAWFDPATGRLTALRSTGSVVVAVTVNGVRAEATLQLAPRVGARTAPAA</sequence>
<dbReference type="PANTHER" id="PTHR40446:SF2">
    <property type="entry name" value="N-ACETYLGLUCOSAMINE-1-PHOSPHODIESTER ALPHA-N-ACETYLGLUCOSAMINIDASE"/>
    <property type="match status" value="1"/>
</dbReference>
<dbReference type="InterPro" id="IPR018711">
    <property type="entry name" value="NAGPA"/>
</dbReference>
<dbReference type="SUPFAM" id="SSF56300">
    <property type="entry name" value="Metallo-dependent phosphatases"/>
    <property type="match status" value="1"/>
</dbReference>
<accession>A0A7W7WQS1</accession>
<evidence type="ECO:0000259" key="3">
    <source>
        <dbReference type="Pfam" id="PF09992"/>
    </source>
</evidence>
<organism evidence="4 5">
    <name type="scientific">Micromonospora polyrhachis</name>
    <dbReference type="NCBI Taxonomy" id="1282883"/>
    <lineage>
        <taxon>Bacteria</taxon>
        <taxon>Bacillati</taxon>
        <taxon>Actinomycetota</taxon>
        <taxon>Actinomycetes</taxon>
        <taxon>Micromonosporales</taxon>
        <taxon>Micromonosporaceae</taxon>
        <taxon>Micromonospora</taxon>
    </lineage>
</organism>
<comment type="caution">
    <text evidence="4">The sequence shown here is derived from an EMBL/GenBank/DDBJ whole genome shotgun (WGS) entry which is preliminary data.</text>
</comment>
<evidence type="ECO:0000259" key="2">
    <source>
        <dbReference type="Pfam" id="PF00149"/>
    </source>
</evidence>
<dbReference type="EMBL" id="JACHJW010000001">
    <property type="protein sequence ID" value="MBB4960305.1"/>
    <property type="molecule type" value="Genomic_DNA"/>
</dbReference>
<dbReference type="Proteomes" id="UP000578819">
    <property type="component" value="Unassembled WGS sequence"/>
</dbReference>
<feature type="domain" description="Phosphodiester glycosidase" evidence="3">
    <location>
        <begin position="239"/>
        <end position="411"/>
    </location>
</feature>
<dbReference type="RefSeq" id="WP_184536101.1">
    <property type="nucleotide sequence ID" value="NZ_JACHJW010000001.1"/>
</dbReference>
<proteinExistence type="predicted"/>
<dbReference type="InterPro" id="IPR004843">
    <property type="entry name" value="Calcineurin-like_PHP"/>
</dbReference>
<dbReference type="Pfam" id="PF00149">
    <property type="entry name" value="Metallophos"/>
    <property type="match status" value="1"/>
</dbReference>
<dbReference type="AlphaFoldDB" id="A0A7W7WQS1"/>
<dbReference type="PANTHER" id="PTHR40446">
    <property type="entry name" value="N-ACETYLGLUCOSAMINE-1-PHOSPHODIESTER ALPHA-N-ACETYLGLUCOSAMINIDASE"/>
    <property type="match status" value="1"/>
</dbReference>
<gene>
    <name evidence="4" type="ORF">FHR38_004038</name>
</gene>
<feature type="domain" description="Calcineurin-like phosphoesterase" evidence="2">
    <location>
        <begin position="785"/>
        <end position="981"/>
    </location>
</feature>
<protein>
    <recommendedName>
        <fullName evidence="6">Calcineurin-like phosphoesterase</fullName>
    </recommendedName>
</protein>
<evidence type="ECO:0000313" key="4">
    <source>
        <dbReference type="EMBL" id="MBB4960305.1"/>
    </source>
</evidence>
<dbReference type="GO" id="GO:0016787">
    <property type="term" value="F:hydrolase activity"/>
    <property type="evidence" value="ECO:0007669"/>
    <property type="project" value="InterPro"/>
</dbReference>
<dbReference type="Pfam" id="PF09992">
    <property type="entry name" value="NAGPA"/>
    <property type="match status" value="1"/>
</dbReference>
<dbReference type="InterPro" id="IPR029052">
    <property type="entry name" value="Metallo-depent_PP-like"/>
</dbReference>